<dbReference type="Proteomes" id="UP000186817">
    <property type="component" value="Unassembled WGS sequence"/>
</dbReference>
<reference evidence="1 2" key="1">
    <citation type="submission" date="2016-02" db="EMBL/GenBank/DDBJ databases">
        <title>Genome analysis of coral dinoflagellate symbionts highlights evolutionary adaptations to a symbiotic lifestyle.</title>
        <authorList>
            <person name="Aranda M."/>
            <person name="Li Y."/>
            <person name="Liew Y.J."/>
            <person name="Baumgarten S."/>
            <person name="Simakov O."/>
            <person name="Wilson M."/>
            <person name="Piel J."/>
            <person name="Ashoor H."/>
            <person name="Bougouffa S."/>
            <person name="Bajic V.B."/>
            <person name="Ryu T."/>
            <person name="Ravasi T."/>
            <person name="Bayer T."/>
            <person name="Micklem G."/>
            <person name="Kim H."/>
            <person name="Bhak J."/>
            <person name="Lajeunesse T.C."/>
            <person name="Voolstra C.R."/>
        </authorList>
    </citation>
    <scope>NUCLEOTIDE SEQUENCE [LARGE SCALE GENOMIC DNA]</scope>
    <source>
        <strain evidence="1 2">CCMP2467</strain>
    </source>
</reference>
<protein>
    <submittedName>
        <fullName evidence="1">Uncharacterized protein</fullName>
    </submittedName>
</protein>
<gene>
    <name evidence="1" type="ORF">AK812_SmicGene47869</name>
</gene>
<evidence type="ECO:0000313" key="1">
    <source>
        <dbReference type="EMBL" id="OLP73053.1"/>
    </source>
</evidence>
<feature type="non-terminal residue" evidence="1">
    <location>
        <position position="1"/>
    </location>
</feature>
<comment type="caution">
    <text evidence="1">The sequence shown here is derived from an EMBL/GenBank/DDBJ whole genome shotgun (WGS) entry which is preliminary data.</text>
</comment>
<accession>A0A1Q9BQR9</accession>
<proteinExistence type="predicted"/>
<name>A0A1Q9BQR9_SYMMI</name>
<dbReference type="AlphaFoldDB" id="A0A1Q9BQR9"/>
<dbReference type="EMBL" id="LSRX01006534">
    <property type="protein sequence ID" value="OLP73053.1"/>
    <property type="molecule type" value="Genomic_DNA"/>
</dbReference>
<organism evidence="1 2">
    <name type="scientific">Symbiodinium microadriaticum</name>
    <name type="common">Dinoflagellate</name>
    <name type="synonym">Zooxanthella microadriatica</name>
    <dbReference type="NCBI Taxonomy" id="2951"/>
    <lineage>
        <taxon>Eukaryota</taxon>
        <taxon>Sar</taxon>
        <taxon>Alveolata</taxon>
        <taxon>Dinophyceae</taxon>
        <taxon>Suessiales</taxon>
        <taxon>Symbiodiniaceae</taxon>
        <taxon>Symbiodinium</taxon>
    </lineage>
</organism>
<keyword evidence="2" id="KW-1185">Reference proteome</keyword>
<sequence>VEGALAIAEEDKEVRKTYEQDCTLQTTLPP</sequence>
<evidence type="ECO:0000313" key="2">
    <source>
        <dbReference type="Proteomes" id="UP000186817"/>
    </source>
</evidence>